<sequence length="357" mass="40478">MYEWRGWAKFGFWEHISAEDFLGSADRSEISELTWVLEQVVPVIHVPLGGDGPLGPKRPATFRDEKKLLQHIRRGSYDRALRKVSERFISVSDPDSGEPMDTYLACHTKTHGGDEGFKLHQLKRAANNLEILNAGLPEDPNYEWLHAAESDAIKAIESEGVTFRGLDETFLKLVEKKKRKVVSPKRDGIWEEAEEAEAGAYPLVQIADENAQWLRTSVFHAVNVLLGVRTLNMHIRLLPPACCNEDLWTPENVSRHMVEATALSCSIGYHWNALDDHYLQKLAQGKKKQEKPLLDDNIKRSEAQTDRDSEIVKQMGVLVRRGCKVMPAARKVQKDMGLSTSPSRIQGIYYKALKKQK</sequence>
<accession>A0A497W7E4</accession>
<evidence type="ECO:0000313" key="1">
    <source>
        <dbReference type="EMBL" id="RLJ52140.1"/>
    </source>
</evidence>
<comment type="caution">
    <text evidence="1">The sequence shown here is derived from an EMBL/GenBank/DDBJ whole genome shotgun (WGS) entry which is preliminary data.</text>
</comment>
<gene>
    <name evidence="1" type="ORF">BCF46_2368</name>
</gene>
<dbReference type="Proteomes" id="UP000269157">
    <property type="component" value="Unassembled WGS sequence"/>
</dbReference>
<keyword evidence="2" id="KW-1185">Reference proteome</keyword>
<proteinExistence type="predicted"/>
<protein>
    <submittedName>
        <fullName evidence="1">Uncharacterized protein</fullName>
    </submittedName>
</protein>
<evidence type="ECO:0000313" key="2">
    <source>
        <dbReference type="Proteomes" id="UP000269157"/>
    </source>
</evidence>
<name>A0A497W7E4_9RHOB</name>
<reference evidence="1 2" key="1">
    <citation type="submission" date="2018-10" db="EMBL/GenBank/DDBJ databases">
        <title>Genomic Encyclopedia of Archaeal and Bacterial Type Strains, Phase II (KMG-II): from individual species to whole genera.</title>
        <authorList>
            <person name="Goeker M."/>
        </authorList>
    </citation>
    <scope>NUCLEOTIDE SEQUENCE [LARGE SCALE GENOMIC DNA]</scope>
    <source>
        <strain evidence="1 2">DSM 29466</strain>
    </source>
</reference>
<organism evidence="1 2">
    <name type="scientific">Litoreibacter meonggei</name>
    <dbReference type="NCBI Taxonomy" id="1049199"/>
    <lineage>
        <taxon>Bacteria</taxon>
        <taxon>Pseudomonadati</taxon>
        <taxon>Pseudomonadota</taxon>
        <taxon>Alphaproteobacteria</taxon>
        <taxon>Rhodobacterales</taxon>
        <taxon>Roseobacteraceae</taxon>
        <taxon>Litoreibacter</taxon>
    </lineage>
</organism>
<dbReference type="EMBL" id="RCCE01000003">
    <property type="protein sequence ID" value="RLJ52140.1"/>
    <property type="molecule type" value="Genomic_DNA"/>
</dbReference>
<dbReference type="AlphaFoldDB" id="A0A497W7E4"/>